<dbReference type="PROSITE" id="PS50853">
    <property type="entry name" value="FN3"/>
    <property type="match status" value="1"/>
</dbReference>
<dbReference type="KEGG" id="vg:77930660"/>
<dbReference type="Proteomes" id="UP000326737">
    <property type="component" value="Segment"/>
</dbReference>
<keyword evidence="1" id="KW-0378">Hydrolase</keyword>
<name>A0A5P8DER8_9CAUD</name>
<dbReference type="RefSeq" id="YP_010654807.1">
    <property type="nucleotide sequence ID" value="NC_070816.1"/>
</dbReference>
<dbReference type="Pfam" id="PF03629">
    <property type="entry name" value="SASA"/>
    <property type="match status" value="1"/>
</dbReference>
<dbReference type="InterPro" id="IPR036514">
    <property type="entry name" value="SGNH_hydro_sf"/>
</dbReference>
<dbReference type="InterPro" id="IPR005181">
    <property type="entry name" value="SASA"/>
</dbReference>
<dbReference type="InterPro" id="IPR036116">
    <property type="entry name" value="FN3_sf"/>
</dbReference>
<dbReference type="Gene3D" id="2.60.40.10">
    <property type="entry name" value="Immunoglobulins"/>
    <property type="match status" value="1"/>
</dbReference>
<evidence type="ECO:0000313" key="3">
    <source>
        <dbReference type="EMBL" id="QFP96640.1"/>
    </source>
</evidence>
<dbReference type="EMBL" id="MN428053">
    <property type="protein sequence ID" value="QFP96640.1"/>
    <property type="molecule type" value="Genomic_DNA"/>
</dbReference>
<dbReference type="CDD" id="cd00063">
    <property type="entry name" value="FN3"/>
    <property type="match status" value="1"/>
</dbReference>
<evidence type="ECO:0000256" key="1">
    <source>
        <dbReference type="ARBA" id="ARBA00022801"/>
    </source>
</evidence>
<protein>
    <submittedName>
        <fullName evidence="3">Minor tail protein</fullName>
    </submittedName>
</protein>
<dbReference type="SUPFAM" id="SSF52266">
    <property type="entry name" value="SGNH hydrolase"/>
    <property type="match status" value="1"/>
</dbReference>
<dbReference type="SUPFAM" id="SSF49265">
    <property type="entry name" value="Fibronectin type III"/>
    <property type="match status" value="1"/>
</dbReference>
<reference evidence="3 4" key="1">
    <citation type="submission" date="2019-09" db="EMBL/GenBank/DDBJ databases">
        <authorList>
            <person name="Silva M.P."/>
            <person name="Gonzalez K."/>
            <person name="Koka A.K."/>
            <person name="Cabrera L."/>
            <person name="Cambron D.A."/>
            <person name="Diaz-Ariza A.M."/>
            <person name="Escobar S.L."/>
            <person name="Gali A.E."/>
            <person name="Garcia A."/>
            <person name="Gonzalez K.S."/>
            <person name="Mejia V.A."/>
            <person name="Morales N.J."/>
            <person name="Puente P.E."/>
            <person name="Ramos S.M."/>
            <person name="Rivera A.M."/>
            <person name="Ruas A.M."/>
            <person name="Ruiz E.O."/>
            <person name="Rustin G.O."/>
            <person name="Santana P.N."/>
            <person name="Alonso A."/>
            <person name="Arias E."/>
            <person name="Boaretto D."/>
            <person name="Casey G.B."/>
            <person name="Fernandez S.D."/>
            <person name="Flores B.C."/>
            <person name="Gonzalez C.A."/>
            <person name="Hernandez L.A."/>
            <person name="Lormand T.I."/>
            <person name="Oro J.D."/>
            <person name="Pineiro L."/>
            <person name="Quintana A.E."/>
            <person name="Solorzano G.E."/>
            <person name="Waikel P.A."/>
            <person name="Dougan K.E."/>
            <person name="Rodriguez-Lanetty M."/>
            <person name="Ball S.L."/>
            <person name="Garlena R.A."/>
            <person name="Russell D.A."/>
            <person name="Pope W.H."/>
            <person name="Jacobs-Sera D."/>
            <person name="Hatfull G.F."/>
        </authorList>
    </citation>
    <scope>NUCLEOTIDE SEQUENCE [LARGE SCALE GENOMIC DNA]</scope>
</reference>
<dbReference type="Gene3D" id="3.40.50.1110">
    <property type="entry name" value="SGNH hydrolase"/>
    <property type="match status" value="1"/>
</dbReference>
<evidence type="ECO:0000313" key="4">
    <source>
        <dbReference type="Proteomes" id="UP000326737"/>
    </source>
</evidence>
<gene>
    <name evidence="3" type="primary">24</name>
    <name evidence="3" type="ORF">SEA_DENISE_24</name>
</gene>
<dbReference type="GeneID" id="77930660"/>
<evidence type="ECO:0000259" key="2">
    <source>
        <dbReference type="PROSITE" id="PS50853"/>
    </source>
</evidence>
<accession>A0A5P8DER8</accession>
<keyword evidence="4" id="KW-1185">Reference proteome</keyword>
<dbReference type="InterPro" id="IPR003961">
    <property type="entry name" value="FN3_dom"/>
</dbReference>
<dbReference type="GO" id="GO:0016787">
    <property type="term" value="F:hydrolase activity"/>
    <property type="evidence" value="ECO:0007669"/>
    <property type="project" value="UniProtKB-KW"/>
</dbReference>
<sequence length="587" mass="62181">MPTISYTLDDGFGTPGKKLKLKWQPATIRTHDGALVVGGPPKEVFSTVGTLTTIEGIASGMWAISNFGVAGGHRTAYIDVDEDGGDVTAQIAAAIAMPQNAPVTDVIAAARAAAEAAVVDLEVPPEVVAGAVAADLATRDLVESTDPRIARNYGVESAVSYVDITLDLSDRFVGGTRADGTHEVAGLMISGDPSTTTNIDTEGISFTPYVDKSGRLPEGHLDLAGQIPQYTLDAWSQRMTGGTGQPIWLIHSMGQSNAVRSDSLPVSVADSDPRILQWDGSQWITHPVAATQFEYLAYFLARHLIRSGMVPQGTRIGIIQHAVGSTGFSSTDEVSPPAGRNYSAGGTWDRNYGGSTINLYTLFRTRALAALAASPAGSAHYLAIWSQGEQDRSYRTQSTYAANLDDLIGQARTDLGVADLPFLIGSMTASTIAANTGDTVGIDRAHEDTPRRLVRTAFIRGPHGMDKHDETIHYSSQAQMARAPLFARAIDTARLNVAAAKPLPPQNLRVTRSGSTATITWEHPDSRVTAFTIETATDGTGSTWSPVTLPIAIAHTATVTVDPASPLWVRGSSTNEIGTSYTTEVRA</sequence>
<dbReference type="InterPro" id="IPR013783">
    <property type="entry name" value="Ig-like_fold"/>
</dbReference>
<proteinExistence type="predicted"/>
<organism evidence="3 4">
    <name type="scientific">Gordonia phage Denise</name>
    <dbReference type="NCBI Taxonomy" id="2652879"/>
    <lineage>
        <taxon>Viruses</taxon>
        <taxon>Duplodnaviria</taxon>
        <taxon>Heunggongvirae</taxon>
        <taxon>Uroviricota</taxon>
        <taxon>Caudoviricetes</taxon>
        <taxon>Denisevirus</taxon>
        <taxon>Denisevirus denise</taxon>
    </lineage>
</organism>
<feature type="domain" description="Fibronectin type-III" evidence="2">
    <location>
        <begin position="504"/>
        <end position="587"/>
    </location>
</feature>